<gene>
    <name evidence="2" type="ORF">BCR33DRAFT_711561</name>
</gene>
<keyword evidence="1" id="KW-1133">Transmembrane helix</keyword>
<keyword evidence="1" id="KW-0472">Membrane</keyword>
<organism evidence="2 3">
    <name type="scientific">Rhizoclosmatium globosum</name>
    <dbReference type="NCBI Taxonomy" id="329046"/>
    <lineage>
        <taxon>Eukaryota</taxon>
        <taxon>Fungi</taxon>
        <taxon>Fungi incertae sedis</taxon>
        <taxon>Chytridiomycota</taxon>
        <taxon>Chytridiomycota incertae sedis</taxon>
        <taxon>Chytridiomycetes</taxon>
        <taxon>Chytridiales</taxon>
        <taxon>Chytriomycetaceae</taxon>
        <taxon>Rhizoclosmatium</taxon>
    </lineage>
</organism>
<protein>
    <submittedName>
        <fullName evidence="2">Uncharacterized protein</fullName>
    </submittedName>
</protein>
<feature type="transmembrane region" description="Helical" evidence="1">
    <location>
        <begin position="20"/>
        <end position="41"/>
    </location>
</feature>
<dbReference type="AlphaFoldDB" id="A0A1Y2D200"/>
<evidence type="ECO:0000313" key="3">
    <source>
        <dbReference type="Proteomes" id="UP000193642"/>
    </source>
</evidence>
<keyword evidence="3" id="KW-1185">Reference proteome</keyword>
<dbReference type="EMBL" id="MCGO01000002">
    <property type="protein sequence ID" value="ORY53227.1"/>
    <property type="molecule type" value="Genomic_DNA"/>
</dbReference>
<name>A0A1Y2D200_9FUNG</name>
<comment type="caution">
    <text evidence="2">The sequence shown here is derived from an EMBL/GenBank/DDBJ whole genome shotgun (WGS) entry which is preliminary data.</text>
</comment>
<accession>A0A1Y2D200</accession>
<reference evidence="2 3" key="1">
    <citation type="submission" date="2016-07" db="EMBL/GenBank/DDBJ databases">
        <title>Pervasive Adenine N6-methylation of Active Genes in Fungi.</title>
        <authorList>
            <consortium name="DOE Joint Genome Institute"/>
            <person name="Mondo S.J."/>
            <person name="Dannebaum R.O."/>
            <person name="Kuo R.C."/>
            <person name="Labutti K."/>
            <person name="Haridas S."/>
            <person name="Kuo A."/>
            <person name="Salamov A."/>
            <person name="Ahrendt S.R."/>
            <person name="Lipzen A."/>
            <person name="Sullivan W."/>
            <person name="Andreopoulos W.B."/>
            <person name="Clum A."/>
            <person name="Lindquist E."/>
            <person name="Daum C."/>
            <person name="Ramamoorthy G.K."/>
            <person name="Gryganskyi A."/>
            <person name="Culley D."/>
            <person name="Magnuson J.K."/>
            <person name="James T.Y."/>
            <person name="O'Malley M.A."/>
            <person name="Stajich J.E."/>
            <person name="Spatafora J.W."/>
            <person name="Visel A."/>
            <person name="Grigoriev I.V."/>
        </authorList>
    </citation>
    <scope>NUCLEOTIDE SEQUENCE [LARGE SCALE GENOMIC DNA]</scope>
    <source>
        <strain evidence="2 3">JEL800</strain>
    </source>
</reference>
<evidence type="ECO:0000256" key="1">
    <source>
        <dbReference type="SAM" id="Phobius"/>
    </source>
</evidence>
<dbReference type="Proteomes" id="UP000193642">
    <property type="component" value="Unassembled WGS sequence"/>
</dbReference>
<feature type="transmembrane region" description="Helical" evidence="1">
    <location>
        <begin position="47"/>
        <end position="68"/>
    </location>
</feature>
<sequence>MPTDPTFLDISIKDLFQRYLLISPLLRLLQLATMFIFFSSALDTANIVFTILDTVFTSLFSVFGYIAFRQMIPEWIAVLGYYLLARCVVGILWGVYAAYFLVHQVMDLQLDVGVLVFTLVVVAGTFLVSIAMSFVGFRIVFSMEVYGRECRDVWRRGVFYGRDGEEGGQQWVT</sequence>
<proteinExistence type="predicted"/>
<keyword evidence="1" id="KW-0812">Transmembrane</keyword>
<feature type="transmembrane region" description="Helical" evidence="1">
    <location>
        <begin position="80"/>
        <end position="102"/>
    </location>
</feature>
<evidence type="ECO:0000313" key="2">
    <source>
        <dbReference type="EMBL" id="ORY53227.1"/>
    </source>
</evidence>
<feature type="transmembrane region" description="Helical" evidence="1">
    <location>
        <begin position="114"/>
        <end position="141"/>
    </location>
</feature>